<dbReference type="GO" id="GO:0009897">
    <property type="term" value="C:external side of plasma membrane"/>
    <property type="evidence" value="ECO:0000318"/>
    <property type="project" value="GO_Central"/>
</dbReference>
<dbReference type="STRING" id="28377.ENSACAP00000011461"/>
<evidence type="ECO:0000256" key="11">
    <source>
        <dbReference type="ARBA" id="ARBA00023136"/>
    </source>
</evidence>
<dbReference type="InterPro" id="IPR042842">
    <property type="entry name" value="CD226"/>
</dbReference>
<evidence type="ECO:0000256" key="10">
    <source>
        <dbReference type="ARBA" id="ARBA00022989"/>
    </source>
</evidence>
<evidence type="ECO:0000256" key="4">
    <source>
        <dbReference type="ARBA" id="ARBA00022475"/>
    </source>
</evidence>
<evidence type="ECO:0000256" key="12">
    <source>
        <dbReference type="ARBA" id="ARBA00023157"/>
    </source>
</evidence>
<dbReference type="AlphaFoldDB" id="G1KLE1"/>
<dbReference type="InterPro" id="IPR036179">
    <property type="entry name" value="Ig-like_dom_sf"/>
</dbReference>
<dbReference type="eggNOG" id="ENOG502RY5X">
    <property type="taxonomic scope" value="Eukaryota"/>
</dbReference>
<evidence type="ECO:0000313" key="17">
    <source>
        <dbReference type="Ensembl" id="ENSACAP00000011461.3"/>
    </source>
</evidence>
<dbReference type="Pfam" id="PF00047">
    <property type="entry name" value="ig"/>
    <property type="match status" value="1"/>
</dbReference>
<evidence type="ECO:0000256" key="9">
    <source>
        <dbReference type="ARBA" id="ARBA00022949"/>
    </source>
</evidence>
<dbReference type="InterPro" id="IPR013151">
    <property type="entry name" value="Immunoglobulin_dom"/>
</dbReference>
<dbReference type="Gene3D" id="2.60.40.10">
    <property type="entry name" value="Immunoglobulins"/>
    <property type="match status" value="2"/>
</dbReference>
<dbReference type="GO" id="GO:0050839">
    <property type="term" value="F:cell adhesion molecule binding"/>
    <property type="evidence" value="ECO:0000318"/>
    <property type="project" value="GO_Central"/>
</dbReference>
<dbReference type="InterPro" id="IPR003599">
    <property type="entry name" value="Ig_sub"/>
</dbReference>
<accession>G1KLE1</accession>
<dbReference type="HOGENOM" id="CLU_069157_0_0_1"/>
<dbReference type="Ensembl" id="ENSACAT00000011700.4">
    <property type="protein sequence ID" value="ENSACAP00000011461.3"/>
    <property type="gene ID" value="ENSACAG00000011729.4"/>
</dbReference>
<evidence type="ECO:0000256" key="3">
    <source>
        <dbReference type="ARBA" id="ARBA00007810"/>
    </source>
</evidence>
<evidence type="ECO:0000256" key="7">
    <source>
        <dbReference type="ARBA" id="ARBA00022737"/>
    </source>
</evidence>
<reference evidence="17 18" key="1">
    <citation type="submission" date="2009-12" db="EMBL/GenBank/DDBJ databases">
        <title>The Genome Sequence of Anolis carolinensis (Green Anole Lizard).</title>
        <authorList>
            <consortium name="The Genome Sequencing Platform"/>
            <person name="Di Palma F."/>
            <person name="Alfoldi J."/>
            <person name="Heiman D."/>
            <person name="Young S."/>
            <person name="Grabherr M."/>
            <person name="Johnson J."/>
            <person name="Lander E.S."/>
            <person name="Lindblad-Toh K."/>
        </authorList>
    </citation>
    <scope>NUCLEOTIDE SEQUENCE [LARGE SCALE GENOMIC DNA]</scope>
    <source>
        <strain evidence="17 18">JBL SC #1</strain>
    </source>
</reference>
<name>G1KLE1_ANOCA</name>
<keyword evidence="9" id="KW-0965">Cell junction</keyword>
<dbReference type="SUPFAM" id="SSF48726">
    <property type="entry name" value="Immunoglobulin"/>
    <property type="match status" value="2"/>
</dbReference>
<evidence type="ECO:0000256" key="13">
    <source>
        <dbReference type="ARBA" id="ARBA00023180"/>
    </source>
</evidence>
<evidence type="ECO:0000256" key="8">
    <source>
        <dbReference type="ARBA" id="ARBA00022889"/>
    </source>
</evidence>
<keyword evidence="18" id="KW-1185">Reference proteome</keyword>
<dbReference type="GeneTree" id="ENSGT00500000044993"/>
<keyword evidence="4" id="KW-1003">Cell membrane</keyword>
<reference evidence="17" key="3">
    <citation type="submission" date="2025-09" db="UniProtKB">
        <authorList>
            <consortium name="Ensembl"/>
        </authorList>
    </citation>
    <scope>IDENTIFICATION</scope>
</reference>
<dbReference type="PANTHER" id="PTHR47011">
    <property type="entry name" value="CD226 ANTIGEN"/>
    <property type="match status" value="1"/>
</dbReference>
<dbReference type="PANTHER" id="PTHR47011:SF1">
    <property type="entry name" value="CD226 ANTIGEN"/>
    <property type="match status" value="1"/>
</dbReference>
<keyword evidence="12" id="KW-1015">Disulfide bond</keyword>
<feature type="transmembrane region" description="Helical" evidence="15">
    <location>
        <begin position="12"/>
        <end position="37"/>
    </location>
</feature>
<evidence type="ECO:0000256" key="1">
    <source>
        <dbReference type="ARBA" id="ARBA00004251"/>
    </source>
</evidence>
<keyword evidence="14" id="KW-0393">Immunoglobulin domain</keyword>
<sequence length="364" mass="41371">MWPGNRSNLHEVLTYVSLALLEMDYLAFFVAAVLLSYESCIAITVEGRHVDSTVKLGSTMTLECVYPKTATIIQVSWSKEKGKGKENIAVFKLPYDLYIESRYLFRVNVGNVTTNNKSLIFDNTTEEDIGFYLCSFQTFPHGTWEKRIQVVRSDEFSSRVFLDPHALEGSLAIELGGKITITQWHDPDIVVNRVVWEWIQIDHVDLISLCLNSAMPIYGSDYQERAKTHCANQANTTLVLWNITFSDSGIYRCSFSGGNGKDATGWTKLIVKSNDPLVSIQRIVYITGAAIILLIIISAIVRTILKHRKKEKKERKKMNAFCVAETQLSHNYGESGCHRKVNARRQQNMTTFEKTEPVYVNYND</sequence>
<dbReference type="GO" id="GO:0002891">
    <property type="term" value="P:positive regulation of immunoglobulin mediated immune response"/>
    <property type="evidence" value="ECO:0000318"/>
    <property type="project" value="GO_Central"/>
</dbReference>
<keyword evidence="10 15" id="KW-1133">Transmembrane helix</keyword>
<dbReference type="FunFam" id="2.60.40.10:FF:000304">
    <property type="entry name" value="Nectin cell adhesion molecule 1"/>
    <property type="match status" value="1"/>
</dbReference>
<keyword evidence="7" id="KW-0677">Repeat</keyword>
<dbReference type="GO" id="GO:0060369">
    <property type="term" value="P:positive regulation of Fc receptor mediated stimulatory signaling pathway"/>
    <property type="evidence" value="ECO:0000318"/>
    <property type="project" value="GO_Central"/>
</dbReference>
<gene>
    <name evidence="17" type="primary">CD226</name>
</gene>
<dbReference type="Proteomes" id="UP000001646">
    <property type="component" value="Chromosome 4"/>
</dbReference>
<evidence type="ECO:0000256" key="2">
    <source>
        <dbReference type="ARBA" id="ARBA00004536"/>
    </source>
</evidence>
<dbReference type="InterPro" id="IPR007110">
    <property type="entry name" value="Ig-like_dom"/>
</dbReference>
<dbReference type="KEGG" id="acs:100557293"/>
<dbReference type="OrthoDB" id="9937217at2759"/>
<dbReference type="PROSITE" id="PS50835">
    <property type="entry name" value="IG_LIKE"/>
    <property type="match status" value="1"/>
</dbReference>
<evidence type="ECO:0000256" key="6">
    <source>
        <dbReference type="ARBA" id="ARBA00022729"/>
    </source>
</evidence>
<dbReference type="SMART" id="SM00409">
    <property type="entry name" value="IG"/>
    <property type="match status" value="2"/>
</dbReference>
<keyword evidence="13" id="KW-0325">Glycoprotein</keyword>
<dbReference type="InterPro" id="IPR013783">
    <property type="entry name" value="Ig-like_fold"/>
</dbReference>
<evidence type="ECO:0000256" key="15">
    <source>
        <dbReference type="SAM" id="Phobius"/>
    </source>
</evidence>
<dbReference type="Bgee" id="ENSACAG00000011729">
    <property type="expression patterns" value="Expressed in adrenal gland and 8 other cell types or tissues"/>
</dbReference>
<evidence type="ECO:0000313" key="18">
    <source>
        <dbReference type="Proteomes" id="UP000001646"/>
    </source>
</evidence>
<reference evidence="17" key="2">
    <citation type="submission" date="2025-08" db="UniProtKB">
        <authorList>
            <consortium name="Ensembl"/>
        </authorList>
    </citation>
    <scope>IDENTIFICATION</scope>
</reference>
<dbReference type="GO" id="GO:0050862">
    <property type="term" value="P:positive regulation of T cell receptor signaling pathway"/>
    <property type="evidence" value="ECO:0000318"/>
    <property type="project" value="GO_Central"/>
</dbReference>
<comment type="similarity">
    <text evidence="3">Belongs to the nectin family.</text>
</comment>
<feature type="transmembrane region" description="Helical" evidence="15">
    <location>
        <begin position="283"/>
        <end position="305"/>
    </location>
</feature>
<dbReference type="GeneID" id="100557293"/>
<dbReference type="GO" id="GO:0002729">
    <property type="term" value="P:positive regulation of natural killer cell cytokine production"/>
    <property type="evidence" value="ECO:0007669"/>
    <property type="project" value="InterPro"/>
</dbReference>
<proteinExistence type="inferred from homology"/>
<dbReference type="GO" id="GO:0005912">
    <property type="term" value="C:adherens junction"/>
    <property type="evidence" value="ECO:0007669"/>
    <property type="project" value="UniProtKB-SubCell"/>
</dbReference>
<dbReference type="RefSeq" id="XP_003219772.2">
    <property type="nucleotide sequence ID" value="XM_003219724.4"/>
</dbReference>
<dbReference type="GO" id="GO:0007155">
    <property type="term" value="P:cell adhesion"/>
    <property type="evidence" value="ECO:0007669"/>
    <property type="project" value="UniProtKB-KW"/>
</dbReference>
<feature type="domain" description="Ig-like" evidence="16">
    <location>
        <begin position="41"/>
        <end position="134"/>
    </location>
</feature>
<evidence type="ECO:0000256" key="14">
    <source>
        <dbReference type="ARBA" id="ARBA00023319"/>
    </source>
</evidence>
<evidence type="ECO:0000256" key="5">
    <source>
        <dbReference type="ARBA" id="ARBA00022692"/>
    </source>
</evidence>
<evidence type="ECO:0000259" key="16">
    <source>
        <dbReference type="PROSITE" id="PS50835"/>
    </source>
</evidence>
<organism evidence="17 18">
    <name type="scientific">Anolis carolinensis</name>
    <name type="common">Green anole</name>
    <name type="synonym">American chameleon</name>
    <dbReference type="NCBI Taxonomy" id="28377"/>
    <lineage>
        <taxon>Eukaryota</taxon>
        <taxon>Metazoa</taxon>
        <taxon>Chordata</taxon>
        <taxon>Craniata</taxon>
        <taxon>Vertebrata</taxon>
        <taxon>Euteleostomi</taxon>
        <taxon>Lepidosauria</taxon>
        <taxon>Squamata</taxon>
        <taxon>Bifurcata</taxon>
        <taxon>Unidentata</taxon>
        <taxon>Episquamata</taxon>
        <taxon>Toxicofera</taxon>
        <taxon>Iguania</taxon>
        <taxon>Dactyloidae</taxon>
        <taxon>Anolis</taxon>
    </lineage>
</organism>
<keyword evidence="8" id="KW-0130">Cell adhesion</keyword>
<protein>
    <submittedName>
        <fullName evidence="17">CD226 molecule</fullName>
    </submittedName>
</protein>
<keyword evidence="5 15" id="KW-0812">Transmembrane</keyword>
<dbReference type="InParanoid" id="G1KLE1"/>
<comment type="subcellular location">
    <subcellularLocation>
        <location evidence="2">Cell junction</location>
        <location evidence="2">Adherens junction</location>
    </subcellularLocation>
    <subcellularLocation>
        <location evidence="1">Cell membrane</location>
        <topology evidence="1">Single-pass type I membrane protein</topology>
    </subcellularLocation>
</comment>
<dbReference type="CTD" id="10666"/>
<keyword evidence="11 15" id="KW-0472">Membrane</keyword>
<keyword evidence="6" id="KW-0732">Signal</keyword>